<dbReference type="AlphaFoldDB" id="A0AAV4XRR0"/>
<sequence>MLRPILRRVITGKQALRRNYAAAAQEAVKEPDQEKNEKKSVNAGETNSFVMSVFKGQLKTEQVFPYPDVLTPMKNPH</sequence>
<keyword evidence="3" id="KW-1185">Reference proteome</keyword>
<feature type="compositionally biased region" description="Basic and acidic residues" evidence="1">
    <location>
        <begin position="27"/>
        <end position="40"/>
    </location>
</feature>
<protein>
    <submittedName>
        <fullName evidence="2">Uncharacterized protein</fullName>
    </submittedName>
</protein>
<comment type="caution">
    <text evidence="2">The sequence shown here is derived from an EMBL/GenBank/DDBJ whole genome shotgun (WGS) entry which is preliminary data.</text>
</comment>
<evidence type="ECO:0000256" key="1">
    <source>
        <dbReference type="SAM" id="MobiDB-lite"/>
    </source>
</evidence>
<dbReference type="Proteomes" id="UP001054945">
    <property type="component" value="Unassembled WGS sequence"/>
</dbReference>
<proteinExistence type="predicted"/>
<name>A0AAV4XRR0_CAEEX</name>
<gene>
    <name evidence="2" type="primary">AVEN_221566_1</name>
    <name evidence="2" type="ORF">CEXT_553381</name>
</gene>
<evidence type="ECO:0000313" key="3">
    <source>
        <dbReference type="Proteomes" id="UP001054945"/>
    </source>
</evidence>
<accession>A0AAV4XRR0</accession>
<evidence type="ECO:0000313" key="2">
    <source>
        <dbReference type="EMBL" id="GIY97707.1"/>
    </source>
</evidence>
<organism evidence="2 3">
    <name type="scientific">Caerostris extrusa</name>
    <name type="common">Bark spider</name>
    <name type="synonym">Caerostris bankana</name>
    <dbReference type="NCBI Taxonomy" id="172846"/>
    <lineage>
        <taxon>Eukaryota</taxon>
        <taxon>Metazoa</taxon>
        <taxon>Ecdysozoa</taxon>
        <taxon>Arthropoda</taxon>
        <taxon>Chelicerata</taxon>
        <taxon>Arachnida</taxon>
        <taxon>Araneae</taxon>
        <taxon>Araneomorphae</taxon>
        <taxon>Entelegynae</taxon>
        <taxon>Araneoidea</taxon>
        <taxon>Araneidae</taxon>
        <taxon>Caerostris</taxon>
    </lineage>
</organism>
<feature type="region of interest" description="Disordered" evidence="1">
    <location>
        <begin position="25"/>
        <end position="44"/>
    </location>
</feature>
<dbReference type="EMBL" id="BPLR01000821">
    <property type="protein sequence ID" value="GIY97707.1"/>
    <property type="molecule type" value="Genomic_DNA"/>
</dbReference>
<reference evidence="2 3" key="1">
    <citation type="submission" date="2021-06" db="EMBL/GenBank/DDBJ databases">
        <title>Caerostris extrusa draft genome.</title>
        <authorList>
            <person name="Kono N."/>
            <person name="Arakawa K."/>
        </authorList>
    </citation>
    <scope>NUCLEOTIDE SEQUENCE [LARGE SCALE GENOMIC DNA]</scope>
</reference>